<proteinExistence type="predicted"/>
<evidence type="ECO:0000256" key="5">
    <source>
        <dbReference type="ARBA" id="ARBA00023136"/>
    </source>
</evidence>
<feature type="transmembrane region" description="Helical" evidence="6">
    <location>
        <begin position="100"/>
        <end position="120"/>
    </location>
</feature>
<dbReference type="GO" id="GO:0005886">
    <property type="term" value="C:plasma membrane"/>
    <property type="evidence" value="ECO:0007669"/>
    <property type="project" value="UniProtKB-SubCell"/>
</dbReference>
<feature type="transmembrane region" description="Helical" evidence="6">
    <location>
        <begin position="168"/>
        <end position="188"/>
    </location>
</feature>
<comment type="subcellular location">
    <subcellularLocation>
        <location evidence="1">Cell membrane</location>
        <topology evidence="1">Multi-pass membrane protein</topology>
    </subcellularLocation>
</comment>
<feature type="transmembrane region" description="Helical" evidence="6">
    <location>
        <begin position="474"/>
        <end position="495"/>
    </location>
</feature>
<keyword evidence="8" id="KW-1185">Reference proteome</keyword>
<feature type="transmembrane region" description="Helical" evidence="6">
    <location>
        <begin position="416"/>
        <end position="435"/>
    </location>
</feature>
<sequence>MKMAANNHKKKRRKNDRPAGGGGAFLAVCSGLAGLIAMIKRIPLTNMIGDNGNAYYSMAFDTYTFFFLLCGYAAPAVVAKMTAARCSKGQFRNTRRVWNVSMGLTAGSGLICALFMFLLSDVLSRRVLGEPMSAIAMKILAVNLIFASVLGLYRGFFQGMGTMVPTALSRFLEEVLCLIVMLVAAGKMGEYGSKVGALLQNPNYEQAFGAAGGILGLVIGSLVPLLFLLVVFFMFQSSFRKKERKDMGKGTESYHRLIRILLLTSFPVILIALVTQGSVIADQIMFLKMSSKSQDTIVQWGVYAGKYRILSGMPIIVVTSICASLVPAMSVSNASMNIGRLKEKAQLLLRLAVLLALPAAAFFAIMADTLMPALFKTGNLELPAALLRIGSIAIIFQALSMAMAGILQGLERERNVLINSAIAFLVHIITLYILLKSTKLGITAVLISTIVLYALLFILNLLSVQRRISLRIDWGRMIGTPVISAAVSGVIILLINKLLTEKMGSMAMTILCLILGTIIYLVLLLALHGITERDLKDIPAGEILITAARALHLM</sequence>
<feature type="transmembrane region" description="Helical" evidence="6">
    <location>
        <begin position="208"/>
        <end position="235"/>
    </location>
</feature>
<name>A0A3E3I0V1_9FIRM</name>
<dbReference type="InterPro" id="IPR024923">
    <property type="entry name" value="PG_synth_SpoVB"/>
</dbReference>
<evidence type="ECO:0000256" key="3">
    <source>
        <dbReference type="ARBA" id="ARBA00022692"/>
    </source>
</evidence>
<comment type="caution">
    <text evidence="7">The sequence shown here is derived from an EMBL/GenBank/DDBJ whole genome shotgun (WGS) entry which is preliminary data.</text>
</comment>
<dbReference type="AlphaFoldDB" id="A0A3E3I0V1"/>
<dbReference type="GeneID" id="97988712"/>
<dbReference type="PIRSF" id="PIRSF038958">
    <property type="entry name" value="PG_synth_SpoVB"/>
    <property type="match status" value="1"/>
</dbReference>
<dbReference type="EMBL" id="QVLV01000013">
    <property type="protein sequence ID" value="RGE57901.1"/>
    <property type="molecule type" value="Genomic_DNA"/>
</dbReference>
<gene>
    <name evidence="7" type="ORF">DXC51_18000</name>
</gene>
<organism evidence="7 8">
    <name type="scientific">Eisenbergiella massiliensis</name>
    <dbReference type="NCBI Taxonomy" id="1720294"/>
    <lineage>
        <taxon>Bacteria</taxon>
        <taxon>Bacillati</taxon>
        <taxon>Bacillota</taxon>
        <taxon>Clostridia</taxon>
        <taxon>Lachnospirales</taxon>
        <taxon>Lachnospiraceae</taxon>
        <taxon>Eisenbergiella</taxon>
    </lineage>
</organism>
<feature type="transmembrane region" description="Helical" evidence="6">
    <location>
        <begin position="256"/>
        <end position="281"/>
    </location>
</feature>
<dbReference type="InterPro" id="IPR002797">
    <property type="entry name" value="Polysacc_synth"/>
</dbReference>
<evidence type="ECO:0000313" key="8">
    <source>
        <dbReference type="Proteomes" id="UP000260812"/>
    </source>
</evidence>
<protein>
    <submittedName>
        <fullName evidence="7">Uncharacterized protein</fullName>
    </submittedName>
</protein>
<evidence type="ECO:0000256" key="1">
    <source>
        <dbReference type="ARBA" id="ARBA00004651"/>
    </source>
</evidence>
<evidence type="ECO:0000256" key="2">
    <source>
        <dbReference type="ARBA" id="ARBA00022475"/>
    </source>
</evidence>
<feature type="transmembrane region" description="Helical" evidence="6">
    <location>
        <begin position="347"/>
        <end position="365"/>
    </location>
</feature>
<feature type="transmembrane region" description="Helical" evidence="6">
    <location>
        <begin position="132"/>
        <end position="156"/>
    </location>
</feature>
<feature type="transmembrane region" description="Helical" evidence="6">
    <location>
        <begin position="54"/>
        <end position="79"/>
    </location>
</feature>
<feature type="transmembrane region" description="Helical" evidence="6">
    <location>
        <begin position="441"/>
        <end position="462"/>
    </location>
</feature>
<keyword evidence="4 6" id="KW-1133">Transmembrane helix</keyword>
<evidence type="ECO:0000256" key="6">
    <source>
        <dbReference type="SAM" id="Phobius"/>
    </source>
</evidence>
<keyword evidence="3 6" id="KW-0812">Transmembrane</keyword>
<dbReference type="Proteomes" id="UP000260812">
    <property type="component" value="Unassembled WGS sequence"/>
</dbReference>
<dbReference type="InterPro" id="IPR050833">
    <property type="entry name" value="Poly_Biosynth_Transport"/>
</dbReference>
<accession>A0A3E3I0V1</accession>
<evidence type="ECO:0000256" key="4">
    <source>
        <dbReference type="ARBA" id="ARBA00022989"/>
    </source>
</evidence>
<dbReference type="RefSeq" id="WP_117545090.1">
    <property type="nucleotide sequence ID" value="NZ_JBKUNB010000003.1"/>
</dbReference>
<dbReference type="PANTHER" id="PTHR30250">
    <property type="entry name" value="PST FAMILY PREDICTED COLANIC ACID TRANSPORTER"/>
    <property type="match status" value="1"/>
</dbReference>
<dbReference type="Pfam" id="PF01943">
    <property type="entry name" value="Polysacc_synt"/>
    <property type="match status" value="1"/>
</dbReference>
<reference evidence="7" key="1">
    <citation type="submission" date="2018-08" db="EMBL/GenBank/DDBJ databases">
        <title>A genome reference for cultivated species of the human gut microbiota.</title>
        <authorList>
            <person name="Zou Y."/>
            <person name="Xue W."/>
            <person name="Luo G."/>
        </authorList>
    </citation>
    <scope>NUCLEOTIDE SEQUENCE [LARGE SCALE GENOMIC DNA]</scope>
    <source>
        <strain evidence="7">TF05-5AC</strain>
    </source>
</reference>
<feature type="transmembrane region" description="Helical" evidence="6">
    <location>
        <begin position="21"/>
        <end position="42"/>
    </location>
</feature>
<keyword evidence="2" id="KW-1003">Cell membrane</keyword>
<feature type="transmembrane region" description="Helical" evidence="6">
    <location>
        <begin position="307"/>
        <end position="326"/>
    </location>
</feature>
<keyword evidence="5 6" id="KW-0472">Membrane</keyword>
<dbReference type="PANTHER" id="PTHR30250:SF21">
    <property type="entry name" value="LIPID II FLIPPASE MURJ"/>
    <property type="match status" value="1"/>
</dbReference>
<feature type="transmembrane region" description="Helical" evidence="6">
    <location>
        <begin position="507"/>
        <end position="527"/>
    </location>
</feature>
<evidence type="ECO:0000313" key="7">
    <source>
        <dbReference type="EMBL" id="RGE57901.1"/>
    </source>
</evidence>
<feature type="transmembrane region" description="Helical" evidence="6">
    <location>
        <begin position="385"/>
        <end position="404"/>
    </location>
</feature>